<organism evidence="3">
    <name type="scientific">hydrocarbon metagenome</name>
    <dbReference type="NCBI Taxonomy" id="938273"/>
    <lineage>
        <taxon>unclassified sequences</taxon>
        <taxon>metagenomes</taxon>
        <taxon>ecological metagenomes</taxon>
    </lineage>
</organism>
<proteinExistence type="predicted"/>
<sequence length="344" mass="38498">MFSKIISLKWLVVIAMLAFLVSCGDDGEAANKNEMENGNKVPVAVKPIEEEYFKKELTFFTSLSGIMQTTRSSAVGGRIEKVNFKVGDYVKKDQIVVEFPEDNPAVQFEQAKHAFENSKKTYERMKALLDAGETSQANFDGAETKFLVDKRNYEMAIQVLFIDAPYDGIIVEIMVNEGDGVDSKIPLFTIAKLNKMKARIWTSEDEIRQIKNGMTAEVNYNGKVYEGRVTHKSMAMDPMKRAFYAEVEFDNPNNQLKPGLTLEVAVKIYENKNALIVPRHLINNSSDEKSVYVVVNGKAEERKIKTGFESGISVEILEGLKPGDKIIVKGANMVSNGQLVNEVQ</sequence>
<dbReference type="Pfam" id="PF25954">
    <property type="entry name" value="Beta-barrel_RND_2"/>
    <property type="match status" value="1"/>
</dbReference>
<dbReference type="InterPro" id="IPR006143">
    <property type="entry name" value="RND_pump_MFP"/>
</dbReference>
<dbReference type="Gene3D" id="2.40.420.20">
    <property type="match status" value="1"/>
</dbReference>
<dbReference type="Gene3D" id="2.40.50.100">
    <property type="match status" value="1"/>
</dbReference>
<dbReference type="GO" id="GO:0015562">
    <property type="term" value="F:efflux transmembrane transporter activity"/>
    <property type="evidence" value="ECO:0007669"/>
    <property type="project" value="TreeGrafter"/>
</dbReference>
<name>A0A0W8FV40_9ZZZZ</name>
<dbReference type="PANTHER" id="PTHR30469:SF15">
    <property type="entry name" value="HLYD FAMILY OF SECRETION PROTEINS"/>
    <property type="match status" value="1"/>
</dbReference>
<dbReference type="Gene3D" id="2.40.30.170">
    <property type="match status" value="1"/>
</dbReference>
<dbReference type="Pfam" id="PF25989">
    <property type="entry name" value="YknX_C"/>
    <property type="match status" value="1"/>
</dbReference>
<feature type="domain" description="CusB-like beta-barrel" evidence="1">
    <location>
        <begin position="204"/>
        <end position="266"/>
    </location>
</feature>
<comment type="caution">
    <text evidence="3">The sequence shown here is derived from an EMBL/GenBank/DDBJ whole genome shotgun (WGS) entry which is preliminary data.</text>
</comment>
<dbReference type="InterPro" id="IPR058792">
    <property type="entry name" value="Beta-barrel_RND_2"/>
</dbReference>
<protein>
    <submittedName>
        <fullName evidence="3">Putative co/zn/cd efflux system membrane fusion protein</fullName>
    </submittedName>
</protein>
<gene>
    <name evidence="3" type="ORF">ASZ90_005418</name>
</gene>
<dbReference type="SUPFAM" id="SSF111369">
    <property type="entry name" value="HlyD-like secretion proteins"/>
    <property type="match status" value="1"/>
</dbReference>
<evidence type="ECO:0000259" key="2">
    <source>
        <dbReference type="Pfam" id="PF25989"/>
    </source>
</evidence>
<dbReference type="NCBIfam" id="TIGR01730">
    <property type="entry name" value="RND_mfp"/>
    <property type="match status" value="1"/>
</dbReference>
<dbReference type="PROSITE" id="PS51257">
    <property type="entry name" value="PROKAR_LIPOPROTEIN"/>
    <property type="match status" value="1"/>
</dbReference>
<dbReference type="EMBL" id="LNQE01000820">
    <property type="protein sequence ID" value="KUG24767.1"/>
    <property type="molecule type" value="Genomic_DNA"/>
</dbReference>
<accession>A0A0W8FV40</accession>
<dbReference type="PANTHER" id="PTHR30469">
    <property type="entry name" value="MULTIDRUG RESISTANCE PROTEIN MDTA"/>
    <property type="match status" value="1"/>
</dbReference>
<reference evidence="3" key="1">
    <citation type="journal article" date="2015" name="Proc. Natl. Acad. Sci. U.S.A.">
        <title>Networks of energetic and metabolic interactions define dynamics in microbial communities.</title>
        <authorList>
            <person name="Embree M."/>
            <person name="Liu J.K."/>
            <person name="Al-Bassam M.M."/>
            <person name="Zengler K."/>
        </authorList>
    </citation>
    <scope>NUCLEOTIDE SEQUENCE</scope>
</reference>
<feature type="domain" description="YknX-like C-terminal permuted SH3-like" evidence="2">
    <location>
        <begin position="275"/>
        <end position="341"/>
    </location>
</feature>
<dbReference type="Gene3D" id="1.10.287.470">
    <property type="entry name" value="Helix hairpin bin"/>
    <property type="match status" value="1"/>
</dbReference>
<dbReference type="AlphaFoldDB" id="A0A0W8FV40"/>
<evidence type="ECO:0000313" key="3">
    <source>
        <dbReference type="EMBL" id="KUG24767.1"/>
    </source>
</evidence>
<dbReference type="InterPro" id="IPR058637">
    <property type="entry name" value="YknX-like_C"/>
</dbReference>
<evidence type="ECO:0000259" key="1">
    <source>
        <dbReference type="Pfam" id="PF25954"/>
    </source>
</evidence>
<dbReference type="GO" id="GO:1990281">
    <property type="term" value="C:efflux pump complex"/>
    <property type="evidence" value="ECO:0007669"/>
    <property type="project" value="TreeGrafter"/>
</dbReference>